<reference evidence="1 2" key="1">
    <citation type="submission" date="2023-01" db="EMBL/GenBank/DDBJ databases">
        <authorList>
            <person name="Whitehead M."/>
        </authorList>
    </citation>
    <scope>NUCLEOTIDE SEQUENCE [LARGE SCALE GENOMIC DNA]</scope>
</reference>
<dbReference type="EMBL" id="CARXXK010000090">
    <property type="protein sequence ID" value="CAI6369864.1"/>
    <property type="molecule type" value="Genomic_DNA"/>
</dbReference>
<organism evidence="1 2">
    <name type="scientific">Macrosiphum euphorbiae</name>
    <name type="common">potato aphid</name>
    <dbReference type="NCBI Taxonomy" id="13131"/>
    <lineage>
        <taxon>Eukaryota</taxon>
        <taxon>Metazoa</taxon>
        <taxon>Ecdysozoa</taxon>
        <taxon>Arthropoda</taxon>
        <taxon>Hexapoda</taxon>
        <taxon>Insecta</taxon>
        <taxon>Pterygota</taxon>
        <taxon>Neoptera</taxon>
        <taxon>Paraneoptera</taxon>
        <taxon>Hemiptera</taxon>
        <taxon>Sternorrhyncha</taxon>
        <taxon>Aphidomorpha</taxon>
        <taxon>Aphidoidea</taxon>
        <taxon>Aphididae</taxon>
        <taxon>Macrosiphini</taxon>
        <taxon>Macrosiphum</taxon>
    </lineage>
</organism>
<sequence length="442" mass="52493">MEGEFEENEISKIVYKNSRDQLASYNSVDWSNSEMSFNRPVFERKWVETRKVVLDIPHEIRNVLMCEMVMPGSTPYINNVPEHYRRQFKELINCKIANGMNIADQIRQIRISMDSRKRILPLVIDYGREMNQHLVALQSRNWILIPKTSKVIEYQKINRDFNKNMNLLCYILSYSKSDWSEIVDTIKYENLDFKEYLENNYHIESSQIKLVKTILSMEVSNEISYPNITYLPIEGEVSIVKRSRVNSEVWFYYRMGKETIQFRYKDTVRGHFCHKDSIIMSITCSLVSFIEFKEALSEIMVFLKLHWLDMTETNMKRLIMKTKERVINDFNGLMGLTRGQEDIILNDIEKMNEDPSPIEFDTENNIRVKIEKDYVLRDKTMHRLKISEEGQVLKNMSGKVIYVVEKSQKPKELSFSSKIKSYRLRQCYMRPFRDPKAGVLDK</sequence>
<keyword evidence="2" id="KW-1185">Reference proteome</keyword>
<dbReference type="AlphaFoldDB" id="A0AAV0XQD5"/>
<name>A0AAV0XQD5_9HEMI</name>
<gene>
    <name evidence="1" type="ORF">MEUPH1_LOCUS24051</name>
</gene>
<comment type="caution">
    <text evidence="1">The sequence shown here is derived from an EMBL/GenBank/DDBJ whole genome shotgun (WGS) entry which is preliminary data.</text>
</comment>
<dbReference type="Proteomes" id="UP001160148">
    <property type="component" value="Unassembled WGS sequence"/>
</dbReference>
<evidence type="ECO:0000313" key="1">
    <source>
        <dbReference type="EMBL" id="CAI6369864.1"/>
    </source>
</evidence>
<protein>
    <submittedName>
        <fullName evidence="1">Uncharacterized protein</fullName>
    </submittedName>
</protein>
<proteinExistence type="predicted"/>
<accession>A0AAV0XQD5</accession>
<evidence type="ECO:0000313" key="2">
    <source>
        <dbReference type="Proteomes" id="UP001160148"/>
    </source>
</evidence>